<keyword evidence="4 8" id="KW-1133">Transmembrane helix</keyword>
<evidence type="ECO:0000256" key="5">
    <source>
        <dbReference type="ARBA" id="ARBA00023065"/>
    </source>
</evidence>
<dbReference type="InterPro" id="IPR001807">
    <property type="entry name" value="ClC"/>
</dbReference>
<feature type="transmembrane region" description="Helical" evidence="8">
    <location>
        <begin position="394"/>
        <end position="411"/>
    </location>
</feature>
<evidence type="ECO:0000256" key="6">
    <source>
        <dbReference type="ARBA" id="ARBA00023136"/>
    </source>
</evidence>
<feature type="transmembrane region" description="Helical" evidence="8">
    <location>
        <begin position="269"/>
        <end position="288"/>
    </location>
</feature>
<dbReference type="SUPFAM" id="SSF81340">
    <property type="entry name" value="Clc chloride channel"/>
    <property type="match status" value="1"/>
</dbReference>
<keyword evidence="6 8" id="KW-0472">Membrane</keyword>
<dbReference type="InterPro" id="IPR014743">
    <property type="entry name" value="Cl-channel_core"/>
</dbReference>
<keyword evidence="3 8" id="KW-0812">Transmembrane</keyword>
<dbReference type="Gene3D" id="1.10.3080.10">
    <property type="entry name" value="Clc chloride channel"/>
    <property type="match status" value="1"/>
</dbReference>
<dbReference type="HOGENOM" id="CLU_015263_7_4_9"/>
<feature type="transmembrane region" description="Helical" evidence="8">
    <location>
        <begin position="101"/>
        <end position="124"/>
    </location>
</feature>
<dbReference type="GO" id="GO:0016787">
    <property type="term" value="F:hydrolase activity"/>
    <property type="evidence" value="ECO:0007669"/>
    <property type="project" value="UniProtKB-KW"/>
</dbReference>
<dbReference type="eggNOG" id="COG0038">
    <property type="taxonomic scope" value="Bacteria"/>
</dbReference>
<dbReference type="EC" id="3.6.1.-" evidence="9"/>
<dbReference type="AlphaFoldDB" id="C7HUJ8"/>
<gene>
    <name evidence="9" type="ORF">HMPREF0078_0949</name>
</gene>
<evidence type="ECO:0000256" key="8">
    <source>
        <dbReference type="SAM" id="Phobius"/>
    </source>
</evidence>
<dbReference type="CDD" id="cd01031">
    <property type="entry name" value="EriC"/>
    <property type="match status" value="1"/>
</dbReference>
<feature type="transmembrane region" description="Helical" evidence="8">
    <location>
        <begin position="18"/>
        <end position="38"/>
    </location>
</feature>
<keyword evidence="10" id="KW-1185">Reference proteome</keyword>
<organism evidence="9 10">
    <name type="scientific">Anaerococcus vaginalis ATCC 51170</name>
    <dbReference type="NCBI Taxonomy" id="655811"/>
    <lineage>
        <taxon>Bacteria</taxon>
        <taxon>Bacillati</taxon>
        <taxon>Bacillota</taxon>
        <taxon>Tissierellia</taxon>
        <taxon>Tissierellales</taxon>
        <taxon>Peptoniphilaceae</taxon>
        <taxon>Anaerococcus</taxon>
    </lineage>
</organism>
<sequence length="432" mass="47394">MVSLLNGVRMKKRISYKLLLISIIIGLCAGLVVSLFRLLIPKVMFVISNLIIFGQKNLLNAIIFVFTFIFIGFLVSICVNKEPMIGGSGIPQISGKLHDKLDYSALSCLINKIIGGLLAIGSGLTLGREGPSVQIGGSLGEVMANIFKLDDDDKKIMIIGSSASGITSAFTAPISAIAFALEELMKKTSRINFIYITSTIISSSIVTSLIIGNDPVIKIKNHLNLSMRFWIYLIFLGILVGFSSILFNKSILSGKKLYKNLPISQSIKSIIPFFITSIFLLFDSRLLGSGENFISLAQGDNYEISTLIYFYFMKLLLLLIAFCSGIPGGIFFPLLAMGSLIGNFYGCILFELNLVGENEIIIFSMLAMAAHFASIVRAPLTGMFLIIEMTGGRIDFFLPIIIVSLVAYLLTENFNNEPIYESLLEIMIKNKS</sequence>
<feature type="transmembrane region" description="Helical" evidence="8">
    <location>
        <begin position="58"/>
        <end position="80"/>
    </location>
</feature>
<feature type="transmembrane region" description="Helical" evidence="8">
    <location>
        <begin position="334"/>
        <end position="354"/>
    </location>
</feature>
<feature type="transmembrane region" description="Helical" evidence="8">
    <location>
        <begin position="156"/>
        <end position="181"/>
    </location>
</feature>
<keyword evidence="5" id="KW-0406">Ion transport</keyword>
<dbReference type="GO" id="GO:0005247">
    <property type="term" value="F:voltage-gated chloride channel activity"/>
    <property type="evidence" value="ECO:0007669"/>
    <property type="project" value="TreeGrafter"/>
</dbReference>
<dbReference type="EMBL" id="ACXU01000013">
    <property type="protein sequence ID" value="EEU12622.1"/>
    <property type="molecule type" value="Genomic_DNA"/>
</dbReference>
<dbReference type="PANTHER" id="PTHR45711">
    <property type="entry name" value="CHLORIDE CHANNEL PROTEIN"/>
    <property type="match status" value="1"/>
</dbReference>
<evidence type="ECO:0000256" key="4">
    <source>
        <dbReference type="ARBA" id="ARBA00022989"/>
    </source>
</evidence>
<dbReference type="PANTHER" id="PTHR45711:SF6">
    <property type="entry name" value="CHLORIDE CHANNEL PROTEIN"/>
    <property type="match status" value="1"/>
</dbReference>
<evidence type="ECO:0000313" key="9">
    <source>
        <dbReference type="EMBL" id="EEU12622.1"/>
    </source>
</evidence>
<feature type="transmembrane region" description="Helical" evidence="8">
    <location>
        <begin position="229"/>
        <end position="248"/>
    </location>
</feature>
<evidence type="ECO:0000256" key="2">
    <source>
        <dbReference type="ARBA" id="ARBA00022448"/>
    </source>
</evidence>
<protein>
    <submittedName>
        <fullName evidence="9">Chloride transporter, ClC family</fullName>
        <ecNumber evidence="9">3.6.1.-</ecNumber>
    </submittedName>
</protein>
<name>C7HUJ8_9FIRM</name>
<comment type="caution">
    <text evidence="9">The sequence shown here is derived from an EMBL/GenBank/DDBJ whole genome shotgun (WGS) entry which is preliminary data.</text>
</comment>
<evidence type="ECO:0000256" key="1">
    <source>
        <dbReference type="ARBA" id="ARBA00004141"/>
    </source>
</evidence>
<accession>C7HUJ8</accession>
<dbReference type="GO" id="GO:0005886">
    <property type="term" value="C:plasma membrane"/>
    <property type="evidence" value="ECO:0007669"/>
    <property type="project" value="TreeGrafter"/>
</dbReference>
<comment type="subcellular location">
    <subcellularLocation>
        <location evidence="1">Membrane</location>
        <topology evidence="1">Multi-pass membrane protein</topology>
    </subcellularLocation>
</comment>
<keyword evidence="9" id="KW-0378">Hydrolase</keyword>
<reference evidence="9 10" key="1">
    <citation type="submission" date="2009-08" db="EMBL/GenBank/DDBJ databases">
        <authorList>
            <person name="Muzny D."/>
            <person name="Qin X."/>
            <person name="Deng J."/>
            <person name="Jiang H."/>
            <person name="Liu Y."/>
            <person name="Qu J."/>
            <person name="Song X.-Z."/>
            <person name="Zhang L."/>
            <person name="Thornton R."/>
            <person name="Coyle M."/>
            <person name="Francisco L."/>
            <person name="Jackson L."/>
            <person name="Javaid M."/>
            <person name="Korchina V."/>
            <person name="Kovar C."/>
            <person name="Mata R."/>
            <person name="Mathew T."/>
            <person name="Ngo R."/>
            <person name="Nguyen L."/>
            <person name="Nguyen N."/>
            <person name="Okwuonu G."/>
            <person name="Ongeri F."/>
            <person name="Pham C."/>
            <person name="Simmons D."/>
            <person name="Wilczek-Boney K."/>
            <person name="Hale W."/>
            <person name="Jakkamsetti A."/>
            <person name="Pham P."/>
            <person name="Ruth R."/>
            <person name="San Lucas F."/>
            <person name="Warren J."/>
            <person name="Zhang J."/>
            <person name="Zhao Z."/>
            <person name="Zhou C."/>
            <person name="Zhu D."/>
            <person name="Lee S."/>
            <person name="Bess C."/>
            <person name="Blankenburg K."/>
            <person name="Forbes L."/>
            <person name="Fu Q."/>
            <person name="Gubbala S."/>
            <person name="Hirani K."/>
            <person name="Jayaseelan J.C."/>
            <person name="Lara F."/>
            <person name="Munidasa M."/>
            <person name="Palculict T."/>
            <person name="Patil S."/>
            <person name="Pu L.-L."/>
            <person name="Saada N."/>
            <person name="Tang L."/>
            <person name="Weissenberger G."/>
            <person name="Zhu Y."/>
            <person name="Hemphill L."/>
            <person name="Shang Y."/>
            <person name="Youmans B."/>
            <person name="Ayvaz T."/>
            <person name="Ross M."/>
            <person name="Santibanez J."/>
            <person name="Aqrawi P."/>
            <person name="Gross S."/>
            <person name="Joshi V."/>
            <person name="Fowler G."/>
            <person name="Nazareth L."/>
            <person name="Reid J."/>
            <person name="Worley K."/>
            <person name="Petrosino J."/>
            <person name="Highlander S."/>
            <person name="Gibbs R."/>
            <person name="Gibbs R."/>
        </authorList>
    </citation>
    <scope>NUCLEOTIDE SEQUENCE [LARGE SCALE GENOMIC DNA]</scope>
    <source>
        <strain evidence="9 10">ATCC 51170</strain>
    </source>
</reference>
<keyword evidence="2" id="KW-0813">Transport</keyword>
<keyword evidence="7" id="KW-0868">Chloride</keyword>
<evidence type="ECO:0000256" key="7">
    <source>
        <dbReference type="ARBA" id="ARBA00023214"/>
    </source>
</evidence>
<dbReference type="Pfam" id="PF00654">
    <property type="entry name" value="Voltage_CLC"/>
    <property type="match status" value="1"/>
</dbReference>
<feature type="transmembrane region" description="Helical" evidence="8">
    <location>
        <begin position="360"/>
        <end position="387"/>
    </location>
</feature>
<feature type="transmembrane region" description="Helical" evidence="8">
    <location>
        <begin position="308"/>
        <end position="327"/>
    </location>
</feature>
<evidence type="ECO:0000313" key="10">
    <source>
        <dbReference type="Proteomes" id="UP000003821"/>
    </source>
</evidence>
<dbReference type="Proteomes" id="UP000003821">
    <property type="component" value="Unassembled WGS sequence"/>
</dbReference>
<proteinExistence type="predicted"/>
<dbReference type="PRINTS" id="PR00762">
    <property type="entry name" value="CLCHANNEL"/>
</dbReference>
<feature type="transmembrane region" description="Helical" evidence="8">
    <location>
        <begin position="193"/>
        <end position="217"/>
    </location>
</feature>
<evidence type="ECO:0000256" key="3">
    <source>
        <dbReference type="ARBA" id="ARBA00022692"/>
    </source>
</evidence>